<feature type="region of interest" description="Disordered" evidence="1">
    <location>
        <begin position="1525"/>
        <end position="1556"/>
    </location>
</feature>
<gene>
    <name evidence="3" type="ORF">QCQ61_08895</name>
</gene>
<accession>A0ABY8KQS3</accession>
<dbReference type="Pfam" id="PF13573">
    <property type="entry name" value="SprB"/>
    <property type="match status" value="11"/>
</dbReference>
<organism evidence="3 4">
    <name type="scientific">Aequorivita marisscotiae</name>
    <dbReference type="NCBI Taxonomy" id="3040348"/>
    <lineage>
        <taxon>Bacteria</taxon>
        <taxon>Pseudomonadati</taxon>
        <taxon>Bacteroidota</taxon>
        <taxon>Flavobacteriia</taxon>
        <taxon>Flavobacteriales</taxon>
        <taxon>Flavobacteriaceae</taxon>
        <taxon>Aequorivita</taxon>
    </lineage>
</organism>
<dbReference type="Gene3D" id="2.60.40.740">
    <property type="match status" value="8"/>
</dbReference>
<dbReference type="SMART" id="SM00327">
    <property type="entry name" value="VWA"/>
    <property type="match status" value="1"/>
</dbReference>
<evidence type="ECO:0000256" key="1">
    <source>
        <dbReference type="SAM" id="MobiDB-lite"/>
    </source>
</evidence>
<feature type="compositionally biased region" description="Polar residues" evidence="1">
    <location>
        <begin position="1525"/>
        <end position="1538"/>
    </location>
</feature>
<feature type="region of interest" description="Disordered" evidence="1">
    <location>
        <begin position="6470"/>
        <end position="6497"/>
    </location>
</feature>
<reference evidence="3 4" key="1">
    <citation type="submission" date="2023-04" db="EMBL/GenBank/DDBJ databases">
        <title>Taxonomic identification of the Arctic strain Aequorivita sp. nov. and transcriptomic analysis in response to temperature stress.</title>
        <authorList>
            <person name="Liu W."/>
            <person name="Cong B."/>
            <person name="Lin J."/>
        </authorList>
    </citation>
    <scope>NUCLEOTIDE SEQUENCE [LARGE SCALE GENOMIC DNA]</scope>
    <source>
        <strain evidence="3 4">Ant34-E75</strain>
    </source>
</reference>
<dbReference type="InterPro" id="IPR055354">
    <property type="entry name" value="DUF7507"/>
</dbReference>
<evidence type="ECO:0000259" key="2">
    <source>
        <dbReference type="PROSITE" id="PS50234"/>
    </source>
</evidence>
<feature type="domain" description="VWFA" evidence="2">
    <location>
        <begin position="69"/>
        <end position="278"/>
    </location>
</feature>
<dbReference type="InterPro" id="IPR002035">
    <property type="entry name" value="VWF_A"/>
</dbReference>
<keyword evidence="4" id="KW-1185">Reference proteome</keyword>
<dbReference type="Pfam" id="PF13585">
    <property type="entry name" value="CHU_C"/>
    <property type="match status" value="1"/>
</dbReference>
<dbReference type="Gene3D" id="3.40.50.410">
    <property type="entry name" value="von Willebrand factor, type A domain"/>
    <property type="match status" value="1"/>
</dbReference>
<dbReference type="SUPFAM" id="SSF53300">
    <property type="entry name" value="vWA-like"/>
    <property type="match status" value="1"/>
</dbReference>
<sequence length="6612" mass="686026">MKKQLHFRDILVEKLSKITFLLVILSSFTFFGQQPSLDVVKTRVANTTTCNVFDINIDVDGVASKKPQEVVLIIDRSGSMSYGNNPKPIAYAKDAAIDFVNELFKPENNPTGLNKVSLVSYSSSATVDQQLTTNKTLAIAKINALVTGGTTNIEDALVKARAELNSRGTFNCETSRSIILLTDGVANRDNNGNSCSTTSPNTICQQRAIAAGQAAWSITKSGVPYPQNVFTIGLTGAICCNEQTIALNTLDQIQNAGAYHTEVNADLSDIYMDIFGNLNYAAIQLPGQKFLTTTITPGFTIVPGSISTNKGTVTLSGPEDKIFWDVPKIATESLFLKYSLVATNSSVCGTQNPDSTVVKYEDSDCDPVTLNLTNPDVCVPCPSVTASIDQVSCDNSVNYSANFSSGDCSPPLGNVQWEFFLNNVSVGVSNQATGTYVYTGGGAFEGNFRAKATYTSTYASGCTLPSVTDEKTITLHDKVAATIEKVNANSSGNCNNGEATVTPTNGTGPYTYLWSANAGSQTTQTATGLAAGTYSVVVTDVNGCTVEKTISVYCDIEDWNFECGDDKIVDEYGYNANCNATTVANIPNPSNVYQYAVEIVYKDNNPGATLQFTDALGNPHTLERSVPVGSSSSVWVYRGLIVGSTSSITYTDNANRCKLQSVVVYAFRNVPNATSNSGKFTSLSGYNNIVNFTIDIPTFSGPRDLLVETPISEVTDDGRYLLVRATAGSVSNQTIIYGPDSNLPGGTCCLSIPSITLEDVPGNITQVTITVDTRNNQNGQSVNGQSWVIAGGVNVEANCYSDLELTLQSKTDILCYGDNTGSITVEATGGVQPYLYSINGGTQQSSATFNNLTAGIYVVEVEDAIGNTESISVTLTQPDDIVIQITKQNASTSGACNNGEATASPSGGVPPFSYQWSVSAGSQTTATAVNLPEGTHQIEVTDANGCTVVQSVVIDCINDCDAVIDIDNVTHVLCKGDATGMAKVSASSQANPTAVFTFTWNTVPPQIDSGVTSSTITNQPSGVYTVSVTIDGTVCLPVEQSVTINEPSNALNVTATSTDESGPSTGDGTATANASGGTPPYTYSWSPGGQTTRIITGLSAGIYTVTVTDANGCTETATTTVNPGSCHNLSANPSSTPVSCNGSSDGSATVSVSNGVGPFTYLWSPGGETTQTITGLSAGNYTVTVTDQTTLCTVDATATVSQPNILSSGIAITSVSCFGGNNGSLDLTVLGGTQPYSFLWNNGATTEDLFNLTAGTYSVTITDANGCTTSNSATVLEPASALSLTYSVQDVLCYGNSTGSIDITVSGGTIPYQYNWSNGATTEDLSGIPAGVYSVTVTDANGCTLTENSITISEPANPISIIITKENATTGQGCNDGEATASPSGGVSPYTYLWSASAGNQTTATAVNLPAGTHSVTVTDSNGCELNQGVVIICDNTCDAIIAIDQVTNVLCTGDTTGSASVSATSASNPGALFTFTWDTTPPQVDAGVTTSTVNNLGSGIYTVSVTIDGTVCQPEQQSITITEPASALSVSATSTDESGPATGDGTATANPVGGTPPYTYSWSPGGETTQTITGLSAGVYTVTVTDANGCTAVATTTVNPGTCRGLAAVANSTSVTCNGDSDGTATVSVTGGSGSFTYLWSPGGQTTQSISGLSAGSYSVVVTDTVTLCTVTASTIVNEPNVLTSGVAVTHVKCFGENTGSVDLTVSGGTAPYSFLWSHGATTEDIINLAAGTYSVTITDINGCTATNSATVLEPASGLTLAITSQTDIVCNGLGSVTVQASGGTIPYLYRIDGGAYQSSGTFNNLTAGSHTIDVLDANNCTAQVVVDILSNCIIAIEDINDTFMNLPVGGDVSTNDLNPDGPAGTEVFTLVTGPTSGTVVFNADGTYIYTPALDFVGADIFEYQICDGGNPIACDTAFVYIEVLNTTTGNDAPIANADTNTTETDIPVSGNVLVNDFDPDGDPITVTANTNPANGTVVMNPDGTYTYTPNAGFEGQDTFEYTICDNGTPPLCDTAVVIIQIIPNAGNITVANDDAYFGMPDTDITGNVLDNDSDPEGDNQFVDVAITPISGPANGVLAINADGTFIYTPNAGYTGTDQFVYGKVDDGTPVATDVATVYISIDPNNANTILAIEDINDTFMNLPVSGDVSTNDQNPDGPAGTEVFTLVNGPTNGTVVFNADGTYTYTPALDFVGADIFEYQICDGGNPIACDTAFVYIEVLNTTTGNDAPIANADTNTTETDIPVSGNVLVNDFDPDGDPISVTGNTNPTNGTVVVNPDGTYTYTPNAGFEGQDTFEYTICDSGTPPLCDTAVVTIQVIPNAGNITVANDDAYFGMPDTDITGNVLDNDSDPEGDNQFVDVAITPISGPANGVLAINADGTFIYTPNAGYTGTDQFVYGKVDDGTPVATDVATVYISIDPNNANTILAIDDINDTFMNLPVSGDVSTNDQNPDGPAGTEVFTLVNGPTNGTVVFNADGTYTYTPAVDYVGADIFEYQICDGGNPIACDTAFVYIEVLNTTSGNDAPIANADTGLTEVDTPVSGNVLVNDFDPDGDPITVTGNTNPTNGTVVVNADGSYTYTPNPGFIGQDTFEYTVCDNGTPQLCDTAVVTIQVVPDAGNITVANDDSYFGMPDVDITGNVLDNDSDPEGDNQFVDVAITPISGPTNGILAINADGTFTYTPNTGYTGTDQFVYGKVDDGTPVATDVATVYISIDPNNANTILAIEDINDTFMNLPVSGDVSTNDQNPDGPAGTEVFTLVNGPTNGTVVFNADGTYTYTPALDFVGADIFEYQICDGGNPIACDTAFVYIEVLNTTTGNDAPIANADTNTTETDIPVSGNVLVNDFDPDGDPISVTGNTNPTNGTVVVNPDGTYTYTPNAGFEGQDTFEYTICDSGTPPLCDTAVVTIQVIPNAGNITVANDDAYFGMPDTDITGNVLDNDSDPEGDNQFVDVAITPISGPANGVLAINADGTFIYTPNAGYTGTDQFVYGKVDDGTPVATDVATVYISIDPNNANTILAIDDINDTFMNLPVSGDVSTNDQNPDGPAGTEVFTLVNGPTNGTVVFNADGTYTYTPAVDYVGADIFEYQICDGGNPIACDTAFVYIEVLNTTSGNDAPIANADTGLTEVDTPVSGNVLVNDFDPDGDPITVTGNTNPTNGTVVVNADGSYTYTPNPGFIGQDTFEYTVCDNGTPQLCDTAVVTIQVVPDAGNITVANDDSYFGMPDVDITGNVLDNDSDPEGDNQFVDVAITPISGPTNGILAINADGTFTYTPNTGYTGTDQFVYGKVDDGTPVATDVATVYISIDPNNANTILAIEDINDTFMNLPVSGDVSTNDQNPDGPAGTEVFTLVNGPTNGTVVFNADGTYTYTPALDFVGADTFEYQICDGGNPVACDTAMVYIEVLPIGSPVNDAPIANADTNTTETDIPVSGNVLVNDFDPDGDPITVTGNTNPANGTVVVNPDGTYTYTPNAGFEGQDTFEYTICDSGTPPLCDTAVVTIQVIPNAGNITVANDDAYFGYLNAPIAGNVLDNDSDPEGDAQTVDAISPISGPSNGTLVINADGTFTYTPNTGYSGTDQFVYGILDNGAPVASDVATVYISIDPSINGGNEILAIEDINDTFMNLPVGGDVSTNDQNPDGPAGTEVFTLVNGPTNGTVVFNADGTYTYTPALDFIGADTFEYQVCDGGNPVACDTAMVYIEVLPIGSPVNDAPIANADTNTTETDIPVSGNVLVNDFDPDGDPITVTGNTNPANGTVVMNPDGTYTYTPNAGFEGQDTFEYTICDNGTPALCDTAVVTIQVIPNAGNITVANDDAYFGYLDAEITGNVLDNDSDPEGDAQTVDAISPISGPSNGALVINADGTFTYTPNTGYSGTDQFVYGILDNGAPVASDVATVYISIDPSINGGNEILAIEDINDTFMNLPVGGDVSTNDQNPDGPAGTEVFTLVNGPTNGTVVFNADGTYTYTPALDFVGADTFEYQICDGGNPVACDTAMVYIEVLPIGSPVNDAPIANADTNTTETDIPVSGNVLVNDFDPDGDPITVTGNTNPANGTVVVNPDGTYTYTPNAGFEGQDTFEYTICDSGTPPLCDTAVVTIQVIPNAGNITVANDDAYFGYLNAPIAGNVLDNDSDPEGDAQTVDAISPISGPSNGTLVINADGTFTYTPNTGYSGTDQFVYGILDNGAPVASDVATVYISIDPSINGGNEILAIEDINDTFMNLPVGGDVSTNDQNPDGPAGTEVFTLVNGPTNGTVVFNADGTYTYTPALDFIGADTFEYQVCDGGNPVACDTAIVYIEVLPIGSPVNDAPIANADTNTTETDIPVSGNVLVNDFDPDGDPITVTGNTNPANGTVVVNPDGTYTYTPNAGFEGQDTFEYTICDSGTPPLCDTAVVTIQVIPNAGNITVANDDAYFGYLNAPIAGNVLDNDSDPEGDAQTVDAISPISGPSNGTLVINADGTFTYTPNTGYSGTDQFVYGILDNGAPVASDVATVYISIDPSINGGNEILAIEDINDTFMNLPVGGDVSTNDQNPDGPAGTEVFTLVNGPTNGTVVFNADGTYTYTPALDFIGADTFEYQVCDGGNPVACDTAMVYIEVLPIGSPVNDAPIANADTNTTETDIPVSGNVLVNDFDPDGDPITVTGNTNPANGTVVMNPDGTYTYTPNAGFEGQDTFEYTICDNGTPALCDTAVVTIQVIPNAGNITVANDDAYFGYLDAEITGNVLDNDSDPEGDAQTVDAISPISGPSNGALVINADGTFTYTPNTGYSGTDQFVYGILDNGAPVASDVATVYISIDPSINGGNEILAIEDINDTFMNLPVGGDVSTNDQNPDGPAGTEVFTLVNGPTNGTVVFNADGTYTYTPALDFVGADTFEYQICDGGNPVACDTAMVYIEVLPIGSPVNDAPIANADTNTTETDIPVSGNVLVNDFDPDGDPITVTGNTNPANGTVVVNPDGTYTYTPNAGFEGQDTFEYTICDSGTPPLCDTAVVTIQVIPNAGNITVANDDAYFGYLNAPIAGNVLDNDSDPEGDAQTVDAISPISGPSNGTLVINADGTFTYTPNTGYSGTDQFVYGILDNGAPVASDVATVYISIDPSINGGNEILAIEDINDTFMNLPVGGDVSTNDQNPDGPAGTEVFTLVNGPTNGTVVFNADGTYTYTPALDFIGADTFEYQVCDGGNPVACDTAIVYIEVLPIGSPVNDAPIANADTNTTETDIPVSGNVLVNDFDPDGDPITVTGNTNPANGTVVMNPDGTYTYTPNAGFEGQDTFEYTICDNGTPALCDTAVVTIQVIPNAGNITVANDDAYFGYLDAEITGNVLDNDSDPEGDAQTVDAISPISGPSNGALVINADGTFTYTPNTGYSGTDQFVYGILDNGAPVASDVATVYISIDPSINGGNEILAIEDINDTFMNLPVGGDVSTNDLNPDGPAGTEVFTLVNGPTNGTVVFNADGTYTYTPALDFVGADTFEYQVCDGGNPIACDTAFVYIEVLNTTSGNDAPIANADTNLTEVDIPVSGNVLVNDFDPDGDPITVTGNTNPANGMVVMNPDGTYTYTPNAGFEGQDTFEYTICDNGTPPLCDTAVVTIQVIPNAGNITVANDDAYFGMPNTDITGNVLDNDSDPEGDNQFVDVAITPISGPTNGVLTINADGTFTYSPNTDYGGPDQFVYGIFDDGAPVATDIATVYISIDPNNGANEIFAIDDINNTLMNLPVGGDVSTNDLNPDGPAGTEVFSLVNGPTSGTVVFNADGTYIYSPALNFVGTDNFEYQVCDGGNPIACDTAIVTIEVVRPTVDNDPPVANNDTNITLVDVPVSGNALVNDFDPDGDPISVTANTNPTNGTVVMNPDGTYTYTPNAGFIGVDTFEYTICDNGTPALCDTAIVTIYIIDSNVNITVANDDAYNGELNTIISGNVLDNDTDPEGDNQTVDVTISPISGPSNGTLVINADGSFQYTPTTDFIGTDQFVYGIFDDGSPVATDRATVYLLVQKTPAPAIAVVKTGVVNDENQDGCANVDETISYTFTVTNEGNVPLSAIAITDPLLEAPNPVVPIVLVSGDDGDGILQETETWIFEADYALTQADIDAGQVINQATVQGTDPDLTVVSDLSDDDSVLEDDPTVTVVCQNPVIALIKTGVLNDTNGDGCANVDETIDYSFKVFNLGNVTLTNVTITDQLVSVVGGPITMAPNTTDETTFTASYTITQIDIDAGFVENQATVTGTDPLGNTVSDLSDDDSEFEDDPTVTVLCQDPSIALIKAGVPNDENGNGCADLGETISYNFSVKNTGNVVLTNVLIVDPMVAVVGGPITLAAGEEDTTTFTAVYTITQTDIDTGSIENQATAEGTAPNGDQVFDQSDDDSYLENDPTITVVCNNLSIGLEKTGVFNDENDNGSSDVGESISYEFTVTNTGTVTIYNITIADPLPGIEITGGPITQLLPGEVDSTTFTATYYITEDDIENGEVVNQATVTGEDINGNIVEDDSDDPTDLTNNDNNGDGEPDDPTVVTLPLVESVTFEIFNGITPNGDGFNDFFLIQGIKDYPKNNVKIFNRWGVLVFETDGYGGSTDSENVFKGVSEGRVTIEANKELPTGTYFYILTFPEDNPGQAKYNGYLYINR</sequence>
<dbReference type="PANTHER" id="PTHR34720">
    <property type="entry name" value="MICROCYSTIN DEPENDENT PROTEIN"/>
    <property type="match status" value="1"/>
</dbReference>
<proteinExistence type="predicted"/>
<evidence type="ECO:0000313" key="3">
    <source>
        <dbReference type="EMBL" id="WGF91328.1"/>
    </source>
</evidence>
<dbReference type="Pfam" id="PF13519">
    <property type="entry name" value="VWA_2"/>
    <property type="match status" value="1"/>
</dbReference>
<dbReference type="EMBL" id="CP122379">
    <property type="protein sequence ID" value="WGF91328.1"/>
    <property type="molecule type" value="Genomic_DNA"/>
</dbReference>
<evidence type="ECO:0000313" key="4">
    <source>
        <dbReference type="Proteomes" id="UP001238523"/>
    </source>
</evidence>
<name>A0ABY8KQS3_9FLAO</name>
<dbReference type="CDD" id="cd00198">
    <property type="entry name" value="vWFA"/>
    <property type="match status" value="1"/>
</dbReference>
<dbReference type="PANTHER" id="PTHR34720:SF9">
    <property type="entry name" value="BLR4714 PROTEIN"/>
    <property type="match status" value="1"/>
</dbReference>
<dbReference type="Proteomes" id="UP001238523">
    <property type="component" value="Chromosome"/>
</dbReference>
<dbReference type="InterPro" id="IPR025667">
    <property type="entry name" value="SprB_repeat"/>
</dbReference>
<dbReference type="Gene3D" id="2.60.40.3440">
    <property type="match status" value="42"/>
</dbReference>
<dbReference type="Pfam" id="PF24346">
    <property type="entry name" value="DUF7507"/>
    <property type="match status" value="4"/>
</dbReference>
<dbReference type="Pfam" id="PF17963">
    <property type="entry name" value="Big_9"/>
    <property type="match status" value="42"/>
</dbReference>
<dbReference type="PROSITE" id="PS50234">
    <property type="entry name" value="VWFA"/>
    <property type="match status" value="1"/>
</dbReference>
<dbReference type="NCBIfam" id="NF012211">
    <property type="entry name" value="tand_rpt_95"/>
    <property type="match status" value="42"/>
</dbReference>
<dbReference type="RefSeq" id="WP_279447280.1">
    <property type="nucleotide sequence ID" value="NZ_CP122379.1"/>
</dbReference>
<dbReference type="InterPro" id="IPR036465">
    <property type="entry name" value="vWFA_dom_sf"/>
</dbReference>
<protein>
    <submittedName>
        <fullName evidence="3">Ig-like domain-containing protein</fullName>
    </submittedName>
</protein>
<feature type="region of interest" description="Disordered" evidence="1">
    <location>
        <begin position="1047"/>
        <end position="1087"/>
    </location>
</feature>